<gene>
    <name evidence="2" type="ORF">DXH95_02670</name>
</gene>
<dbReference type="OrthoDB" id="9808290at2"/>
<evidence type="ECO:0000313" key="3">
    <source>
        <dbReference type="Proteomes" id="UP000263833"/>
    </source>
</evidence>
<dbReference type="PANTHER" id="PTHR37953:SF1">
    <property type="entry name" value="UPF0127 PROTEIN MJ1496"/>
    <property type="match status" value="1"/>
</dbReference>
<dbReference type="RefSeq" id="WP_115547907.1">
    <property type="nucleotide sequence ID" value="NZ_QRGP01000001.1"/>
</dbReference>
<dbReference type="InterPro" id="IPR003795">
    <property type="entry name" value="DUF192"/>
</dbReference>
<name>A0A371BG23_9SPHN</name>
<reference evidence="3" key="1">
    <citation type="submission" date="2018-08" db="EMBL/GenBank/DDBJ databases">
        <authorList>
            <person name="Kim S.-J."/>
            <person name="Jung G.-Y."/>
        </authorList>
    </citation>
    <scope>NUCLEOTIDE SEQUENCE [LARGE SCALE GENOMIC DNA]</scope>
    <source>
        <strain evidence="3">GY_G</strain>
    </source>
</reference>
<keyword evidence="1" id="KW-0732">Signal</keyword>
<organism evidence="2 3">
    <name type="scientific">Sphingorhabdus pulchriflava</name>
    <dbReference type="NCBI Taxonomy" id="2292257"/>
    <lineage>
        <taxon>Bacteria</taxon>
        <taxon>Pseudomonadati</taxon>
        <taxon>Pseudomonadota</taxon>
        <taxon>Alphaproteobacteria</taxon>
        <taxon>Sphingomonadales</taxon>
        <taxon>Sphingomonadaceae</taxon>
        <taxon>Sphingorhabdus</taxon>
    </lineage>
</organism>
<comment type="caution">
    <text evidence="2">The sequence shown here is derived from an EMBL/GenBank/DDBJ whole genome shotgun (WGS) entry which is preliminary data.</text>
</comment>
<dbReference type="Pfam" id="PF02643">
    <property type="entry name" value="DUF192"/>
    <property type="match status" value="1"/>
</dbReference>
<accession>A0A371BG23</accession>
<dbReference type="Proteomes" id="UP000263833">
    <property type="component" value="Unassembled WGS sequence"/>
</dbReference>
<feature type="signal peptide" evidence="1">
    <location>
        <begin position="1"/>
        <end position="22"/>
    </location>
</feature>
<evidence type="ECO:0000313" key="2">
    <source>
        <dbReference type="EMBL" id="RDV06353.1"/>
    </source>
</evidence>
<dbReference type="PROSITE" id="PS51257">
    <property type="entry name" value="PROKAR_LIPOPROTEIN"/>
    <property type="match status" value="1"/>
</dbReference>
<dbReference type="PANTHER" id="PTHR37953">
    <property type="entry name" value="UPF0127 PROTEIN MJ1496"/>
    <property type="match status" value="1"/>
</dbReference>
<dbReference type="EMBL" id="QRGP01000001">
    <property type="protein sequence ID" value="RDV06353.1"/>
    <property type="molecule type" value="Genomic_DNA"/>
</dbReference>
<protein>
    <submittedName>
        <fullName evidence="2">DUF192 domain-containing protein</fullName>
    </submittedName>
</protein>
<sequence length="169" mass="17911">MTSRFLTSLATALLLTSCSGVASGGASVKPGTCVAGAKISQSEAGLEQTSLCIISEAKTHAFTVEIASTPPQQAKGLMFRTELADDRGMVFPFGEKRMASFWMKNTVIPLDIIFIREDGRIENIAANTIPYSTIPVESTGPVTAVLELRGGLSAERGIKPGDKVSWTSE</sequence>
<dbReference type="InterPro" id="IPR038695">
    <property type="entry name" value="Saro_0823-like_sf"/>
</dbReference>
<feature type="chain" id="PRO_5016935003" evidence="1">
    <location>
        <begin position="23"/>
        <end position="169"/>
    </location>
</feature>
<evidence type="ECO:0000256" key="1">
    <source>
        <dbReference type="SAM" id="SignalP"/>
    </source>
</evidence>
<proteinExistence type="predicted"/>
<dbReference type="AlphaFoldDB" id="A0A371BG23"/>
<keyword evidence="3" id="KW-1185">Reference proteome</keyword>
<dbReference type="Gene3D" id="2.60.120.1140">
    <property type="entry name" value="Protein of unknown function DUF192"/>
    <property type="match status" value="1"/>
</dbReference>